<evidence type="ECO:0000256" key="14">
    <source>
        <dbReference type="ARBA" id="ARBA00049494"/>
    </source>
</evidence>
<evidence type="ECO:0000259" key="16">
    <source>
        <dbReference type="SMART" id="SM00904"/>
    </source>
</evidence>
<feature type="domain" description="Riboflavin kinase" evidence="16">
    <location>
        <begin position="183"/>
        <end position="307"/>
    </location>
</feature>
<dbReference type="GO" id="GO:0008531">
    <property type="term" value="F:riboflavin kinase activity"/>
    <property type="evidence" value="ECO:0007669"/>
    <property type="project" value="UniProtKB-EC"/>
</dbReference>
<comment type="pathway">
    <text evidence="2 15">Cofactor biosynthesis; FAD biosynthesis; FAD from FMN: step 1/1.</text>
</comment>
<evidence type="ECO:0000256" key="7">
    <source>
        <dbReference type="ARBA" id="ARBA00022695"/>
    </source>
</evidence>
<dbReference type="SMART" id="SM00904">
    <property type="entry name" value="Flavokinase"/>
    <property type="match status" value="1"/>
</dbReference>
<name>A0ABS9NKB2_9NEIS</name>
<evidence type="ECO:0000256" key="11">
    <source>
        <dbReference type="ARBA" id="ARBA00022840"/>
    </source>
</evidence>
<evidence type="ECO:0000256" key="10">
    <source>
        <dbReference type="ARBA" id="ARBA00022827"/>
    </source>
</evidence>
<evidence type="ECO:0000256" key="4">
    <source>
        <dbReference type="ARBA" id="ARBA00022630"/>
    </source>
</evidence>
<evidence type="ECO:0000256" key="6">
    <source>
        <dbReference type="ARBA" id="ARBA00022679"/>
    </source>
</evidence>
<keyword evidence="10 15" id="KW-0274">FAD</keyword>
<evidence type="ECO:0000256" key="1">
    <source>
        <dbReference type="ARBA" id="ARBA00002121"/>
    </source>
</evidence>
<dbReference type="InterPro" id="IPR023465">
    <property type="entry name" value="Riboflavin_kinase_dom_sf"/>
</dbReference>
<comment type="pathway">
    <text evidence="3 15">Cofactor biosynthesis; FMN biosynthesis; FMN from riboflavin (ATP route): step 1/1.</text>
</comment>
<dbReference type="InterPro" id="IPR015864">
    <property type="entry name" value="FAD_synthase"/>
</dbReference>
<dbReference type="Gene3D" id="2.40.30.30">
    <property type="entry name" value="Riboflavin kinase-like"/>
    <property type="match status" value="1"/>
</dbReference>
<dbReference type="Proteomes" id="UP001298424">
    <property type="component" value="Unassembled WGS sequence"/>
</dbReference>
<keyword evidence="5 15" id="KW-0288">FMN</keyword>
<evidence type="ECO:0000256" key="9">
    <source>
        <dbReference type="ARBA" id="ARBA00022777"/>
    </source>
</evidence>
<comment type="function">
    <text evidence="1">Catalyzes the phosphorylation of riboflavin to FMN followed by the adenylation of FMN to FAD.</text>
</comment>
<keyword evidence="9 15" id="KW-0418">Kinase</keyword>
<dbReference type="Pfam" id="PF01687">
    <property type="entry name" value="Flavokinase"/>
    <property type="match status" value="1"/>
</dbReference>
<dbReference type="InterPro" id="IPR002606">
    <property type="entry name" value="Riboflavin_kinase_bac"/>
</dbReference>
<keyword evidence="4 15" id="KW-0285">Flavoprotein</keyword>
<evidence type="ECO:0000313" key="17">
    <source>
        <dbReference type="EMBL" id="MCG6503228.1"/>
    </source>
</evidence>
<organism evidence="17 18">
    <name type="scientific">Kingella pumchi</name>
    <dbReference type="NCBI Taxonomy" id="2779506"/>
    <lineage>
        <taxon>Bacteria</taxon>
        <taxon>Pseudomonadati</taxon>
        <taxon>Pseudomonadota</taxon>
        <taxon>Betaproteobacteria</taxon>
        <taxon>Neisseriales</taxon>
        <taxon>Neisseriaceae</taxon>
        <taxon>Kingella</taxon>
    </lineage>
</organism>
<dbReference type="SUPFAM" id="SSF82114">
    <property type="entry name" value="Riboflavin kinase-like"/>
    <property type="match status" value="1"/>
</dbReference>
<keyword evidence="18" id="KW-1185">Reference proteome</keyword>
<dbReference type="GO" id="GO:0003919">
    <property type="term" value="F:FMN adenylyltransferase activity"/>
    <property type="evidence" value="ECO:0007669"/>
    <property type="project" value="UniProtKB-EC"/>
</dbReference>
<dbReference type="SUPFAM" id="SSF52374">
    <property type="entry name" value="Nucleotidylyl transferase"/>
    <property type="match status" value="1"/>
</dbReference>
<evidence type="ECO:0000256" key="13">
    <source>
        <dbReference type="ARBA" id="ARBA00047880"/>
    </source>
</evidence>
<proteinExistence type="inferred from homology"/>
<comment type="catalytic activity">
    <reaction evidence="13 15">
        <text>riboflavin + ATP = FMN + ADP + H(+)</text>
        <dbReference type="Rhea" id="RHEA:14357"/>
        <dbReference type="ChEBI" id="CHEBI:15378"/>
        <dbReference type="ChEBI" id="CHEBI:30616"/>
        <dbReference type="ChEBI" id="CHEBI:57986"/>
        <dbReference type="ChEBI" id="CHEBI:58210"/>
        <dbReference type="ChEBI" id="CHEBI:456216"/>
        <dbReference type="EC" id="2.7.1.26"/>
    </reaction>
</comment>
<accession>A0ABS9NKB2</accession>
<evidence type="ECO:0000313" key="18">
    <source>
        <dbReference type="Proteomes" id="UP001298424"/>
    </source>
</evidence>
<dbReference type="PANTHER" id="PTHR22749:SF6">
    <property type="entry name" value="RIBOFLAVIN KINASE"/>
    <property type="match status" value="1"/>
</dbReference>
<dbReference type="EC" id="2.7.1.26" evidence="15"/>
<dbReference type="NCBIfam" id="NF004163">
    <property type="entry name" value="PRK05627.1-6"/>
    <property type="match status" value="1"/>
</dbReference>
<reference evidence="17 18" key="1">
    <citation type="submission" date="2022-02" db="EMBL/GenBank/DDBJ databases">
        <title>Genome sequence data of Kingella unionensis sp. nov. strain CICC 24913 (CCUG 75125).</title>
        <authorList>
            <person name="Xiao M."/>
        </authorList>
    </citation>
    <scope>NUCLEOTIDE SEQUENCE [LARGE SCALE GENOMIC DNA]</scope>
    <source>
        <strain evidence="17 18">CICC 24913</strain>
    </source>
</reference>
<dbReference type="PIRSF" id="PIRSF004491">
    <property type="entry name" value="FAD_Synth"/>
    <property type="match status" value="1"/>
</dbReference>
<dbReference type="Pfam" id="PF06574">
    <property type="entry name" value="FAD_syn"/>
    <property type="match status" value="1"/>
</dbReference>
<gene>
    <name evidence="17" type="primary">ribF</name>
    <name evidence="17" type="ORF">MB824_01775</name>
</gene>
<dbReference type="InterPro" id="IPR023468">
    <property type="entry name" value="Riboflavin_kinase"/>
</dbReference>
<keyword evidence="7 15" id="KW-0548">Nucleotidyltransferase</keyword>
<evidence type="ECO:0000256" key="15">
    <source>
        <dbReference type="PIRNR" id="PIRNR004491"/>
    </source>
</evidence>
<dbReference type="CDD" id="cd02064">
    <property type="entry name" value="FAD_synthetase_N"/>
    <property type="match status" value="1"/>
</dbReference>
<evidence type="ECO:0000256" key="12">
    <source>
        <dbReference type="ARBA" id="ARBA00023268"/>
    </source>
</evidence>
<keyword evidence="6 15" id="KW-0808">Transferase</keyword>
<evidence type="ECO:0000256" key="8">
    <source>
        <dbReference type="ARBA" id="ARBA00022741"/>
    </source>
</evidence>
<evidence type="ECO:0000256" key="3">
    <source>
        <dbReference type="ARBA" id="ARBA00005201"/>
    </source>
</evidence>
<protein>
    <recommendedName>
        <fullName evidence="15">Riboflavin biosynthesis protein</fullName>
    </recommendedName>
    <domain>
        <recommendedName>
            <fullName evidence="15">Riboflavin kinase</fullName>
            <ecNumber evidence="15">2.7.1.26</ecNumber>
        </recommendedName>
        <alternativeName>
            <fullName evidence="15">Flavokinase</fullName>
        </alternativeName>
    </domain>
    <domain>
        <recommendedName>
            <fullName evidence="15">FMN adenylyltransferase</fullName>
            <ecNumber evidence="15">2.7.7.2</ecNumber>
        </recommendedName>
        <alternativeName>
            <fullName evidence="15">FAD pyrophosphorylase</fullName>
        </alternativeName>
        <alternativeName>
            <fullName evidence="15">FAD synthase</fullName>
        </alternativeName>
    </domain>
</protein>
<dbReference type="InterPro" id="IPR014729">
    <property type="entry name" value="Rossmann-like_a/b/a_fold"/>
</dbReference>
<dbReference type="NCBIfam" id="NF004159">
    <property type="entry name" value="PRK05627.1-2"/>
    <property type="match status" value="1"/>
</dbReference>
<sequence length="311" mass="34321">MEIWLGRKLPPALQGSAVTVGNFDGVHLGHLHILERLRDEARSRKLRSVAVIFEPQPLEFFGRRHGSPAPLRLTPLRDKLALLRQSGCLDAVWVQRFNPEFAGRSAEDFIQSVLLAGLDTRYLLIGDDFRFGHRRSGDFALLQQQENFVTERTPSILVAGERASSTAVRQALQAGRLDTARSILGHDYRLSGHVKHGAKLGRTFGVPTANIHLPPHRYALSGVFAVRAEGSFGRRDGVASFGLNPTVSDTPESKLEVHLFNFSGCLYGQRLHITFLHKLRDEAKFAGLDELKAQIHADIGAAKCWLAAAAA</sequence>
<evidence type="ECO:0000256" key="2">
    <source>
        <dbReference type="ARBA" id="ARBA00004726"/>
    </source>
</evidence>
<dbReference type="RefSeq" id="WP_238745354.1">
    <property type="nucleotide sequence ID" value="NZ_JAKOOW010000006.1"/>
</dbReference>
<evidence type="ECO:0000256" key="5">
    <source>
        <dbReference type="ARBA" id="ARBA00022643"/>
    </source>
</evidence>
<keyword evidence="12" id="KW-0511">Multifunctional enzyme</keyword>
<dbReference type="InterPro" id="IPR015865">
    <property type="entry name" value="Riboflavin_kinase_bac/euk"/>
</dbReference>
<dbReference type="NCBIfam" id="TIGR00083">
    <property type="entry name" value="ribF"/>
    <property type="match status" value="1"/>
</dbReference>
<dbReference type="EC" id="2.7.7.2" evidence="15"/>
<keyword evidence="11 15" id="KW-0067">ATP-binding</keyword>
<comment type="caution">
    <text evidence="17">The sequence shown here is derived from an EMBL/GenBank/DDBJ whole genome shotgun (WGS) entry which is preliminary data.</text>
</comment>
<comment type="similarity">
    <text evidence="15">Belongs to the ribF family.</text>
</comment>
<keyword evidence="8 15" id="KW-0547">Nucleotide-binding</keyword>
<dbReference type="EMBL" id="JAKOOW010000006">
    <property type="protein sequence ID" value="MCG6503228.1"/>
    <property type="molecule type" value="Genomic_DNA"/>
</dbReference>
<dbReference type="Gene3D" id="3.40.50.620">
    <property type="entry name" value="HUPs"/>
    <property type="match status" value="1"/>
</dbReference>
<dbReference type="PANTHER" id="PTHR22749">
    <property type="entry name" value="RIBOFLAVIN KINASE/FMN ADENYLYLTRANSFERASE"/>
    <property type="match status" value="1"/>
</dbReference>
<comment type="catalytic activity">
    <reaction evidence="14 15">
        <text>FMN + ATP + H(+) = FAD + diphosphate</text>
        <dbReference type="Rhea" id="RHEA:17237"/>
        <dbReference type="ChEBI" id="CHEBI:15378"/>
        <dbReference type="ChEBI" id="CHEBI:30616"/>
        <dbReference type="ChEBI" id="CHEBI:33019"/>
        <dbReference type="ChEBI" id="CHEBI:57692"/>
        <dbReference type="ChEBI" id="CHEBI:58210"/>
        <dbReference type="EC" id="2.7.7.2"/>
    </reaction>
</comment>